<keyword evidence="3" id="KW-1185">Reference proteome</keyword>
<feature type="chain" id="PRO_5012477403" evidence="1">
    <location>
        <begin position="22"/>
        <end position="231"/>
    </location>
</feature>
<evidence type="ECO:0000313" key="2">
    <source>
        <dbReference type="EMBL" id="SHG87530.1"/>
    </source>
</evidence>
<name>A0A1M5NDD8_9BACT</name>
<feature type="signal peptide" evidence="1">
    <location>
        <begin position="1"/>
        <end position="21"/>
    </location>
</feature>
<reference evidence="2 3" key="1">
    <citation type="submission" date="2016-11" db="EMBL/GenBank/DDBJ databases">
        <authorList>
            <person name="Jaros S."/>
            <person name="Januszkiewicz K."/>
            <person name="Wedrychowicz H."/>
        </authorList>
    </citation>
    <scope>NUCLEOTIDE SEQUENCE [LARGE SCALE GENOMIC DNA]</scope>
    <source>
        <strain evidence="2 3">DSM 24574</strain>
    </source>
</reference>
<dbReference type="Proteomes" id="UP000184212">
    <property type="component" value="Unassembled WGS sequence"/>
</dbReference>
<organism evidence="2 3">
    <name type="scientific">Chryseolinea serpens</name>
    <dbReference type="NCBI Taxonomy" id="947013"/>
    <lineage>
        <taxon>Bacteria</taxon>
        <taxon>Pseudomonadati</taxon>
        <taxon>Bacteroidota</taxon>
        <taxon>Cytophagia</taxon>
        <taxon>Cytophagales</taxon>
        <taxon>Fulvivirgaceae</taxon>
        <taxon>Chryseolinea</taxon>
    </lineage>
</organism>
<proteinExistence type="predicted"/>
<evidence type="ECO:0000256" key="1">
    <source>
        <dbReference type="SAM" id="SignalP"/>
    </source>
</evidence>
<dbReference type="EMBL" id="FQWQ01000001">
    <property type="protein sequence ID" value="SHG87530.1"/>
    <property type="molecule type" value="Genomic_DNA"/>
</dbReference>
<dbReference type="RefSeq" id="WP_073133709.1">
    <property type="nucleotide sequence ID" value="NZ_FQWQ01000001.1"/>
</dbReference>
<keyword evidence="1" id="KW-0732">Signal</keyword>
<dbReference type="AlphaFoldDB" id="A0A1M5NDD8"/>
<gene>
    <name evidence="2" type="ORF">SAMN04488109_2266</name>
</gene>
<accession>A0A1M5NDD8</accession>
<protein>
    <submittedName>
        <fullName evidence="2">Uncharacterized protein</fullName>
    </submittedName>
</protein>
<dbReference type="OrthoDB" id="86940at2"/>
<sequence>MRLFIVTIILFLSNVSSFSQTGTPFHIDIPQIQGSGKMVNDFIPARWHILESASGDLNGDARPDYVLILGVTNKELAMHAIDTVRNEVPRLLVVLVSDKKELKVDQQTHELILPSGFGGNFDPIEMTEPLSIDPKNKSITVSMYGGLRERWVIHYVFQKDDLDWTLHSATLSTYDSTAPDQAFHYDSTFDFVHKKVIDNLTKETHDLTWTQVLKLKDMKPFENEVAPDVRI</sequence>
<dbReference type="STRING" id="947013.SAMN04488109_2266"/>
<evidence type="ECO:0000313" key="3">
    <source>
        <dbReference type="Proteomes" id="UP000184212"/>
    </source>
</evidence>